<feature type="region of interest" description="Disordered" evidence="1">
    <location>
        <begin position="92"/>
        <end position="131"/>
    </location>
</feature>
<evidence type="ECO:0000313" key="3">
    <source>
        <dbReference type="Proteomes" id="UP000663297"/>
    </source>
</evidence>
<sequence length="158" mass="17322">MASAATLRPLLYCCPVQQKMLQLQFRLRLLLAVVQYGGGYGTYLLSRLTLTVRPSVSKIVAPLPTPKDNLTTHSKQPPSTVVNIRNLNPPARISAHTAPRTPAPSILTRATHPPSRSKWKLGRHPSVSNPLIRNATTTTHQALDGMPKLAYNYKKGLA</sequence>
<dbReference type="AlphaFoldDB" id="A0A7S8DEW5"/>
<reference evidence="2" key="1">
    <citation type="submission" date="2020-11" db="EMBL/GenBank/DDBJ databases">
        <title>The chromosome-scale genome resource for two endophytic Fusarium species: F. culmorum and F. pseudograminearum.</title>
        <authorList>
            <person name="Yuan Z."/>
        </authorList>
    </citation>
    <scope>NUCLEOTIDE SEQUENCE</scope>
    <source>
        <strain evidence="2">Class2-1B</strain>
    </source>
</reference>
<evidence type="ECO:0000256" key="1">
    <source>
        <dbReference type="SAM" id="MobiDB-lite"/>
    </source>
</evidence>
<evidence type="ECO:0000313" key="2">
    <source>
        <dbReference type="EMBL" id="QPC67321.1"/>
    </source>
</evidence>
<protein>
    <submittedName>
        <fullName evidence="2">Uncharacterized protein</fullName>
    </submittedName>
</protein>
<organism evidence="2 3">
    <name type="scientific">Fusarium culmorum</name>
    <dbReference type="NCBI Taxonomy" id="5516"/>
    <lineage>
        <taxon>Eukaryota</taxon>
        <taxon>Fungi</taxon>
        <taxon>Dikarya</taxon>
        <taxon>Ascomycota</taxon>
        <taxon>Pezizomycotina</taxon>
        <taxon>Sordariomycetes</taxon>
        <taxon>Hypocreomycetidae</taxon>
        <taxon>Hypocreales</taxon>
        <taxon>Nectriaceae</taxon>
        <taxon>Fusarium</taxon>
    </lineage>
</organism>
<dbReference type="EMBL" id="CP064750">
    <property type="protein sequence ID" value="QPC67321.1"/>
    <property type="molecule type" value="Genomic_DNA"/>
</dbReference>
<accession>A0A7S8DEW5</accession>
<gene>
    <name evidence="2" type="ORF">HYE67_009552</name>
</gene>
<name>A0A7S8DEW5_FUSCU</name>
<proteinExistence type="predicted"/>
<dbReference type="Proteomes" id="UP000663297">
    <property type="component" value="Chromosome 4"/>
</dbReference>